<dbReference type="PATRIC" id="fig|1620414.3.peg.79"/>
<evidence type="ECO:0000256" key="5">
    <source>
        <dbReference type="SAM" id="MobiDB-lite"/>
    </source>
</evidence>
<comment type="subcellular location">
    <subcellularLocation>
        <location evidence="1">Secreted</location>
    </subcellularLocation>
</comment>
<proteinExistence type="predicted"/>
<name>A0A0G1X8M4_UNCK3</name>
<keyword evidence="6" id="KW-0812">Transmembrane</keyword>
<feature type="transmembrane region" description="Helical" evidence="6">
    <location>
        <begin position="21"/>
        <end position="39"/>
    </location>
</feature>
<keyword evidence="4" id="KW-0106">Calcium</keyword>
<reference evidence="7 8" key="1">
    <citation type="journal article" date="2015" name="Nature">
        <title>rRNA introns, odd ribosomes, and small enigmatic genomes across a large radiation of phyla.</title>
        <authorList>
            <person name="Brown C.T."/>
            <person name="Hug L.A."/>
            <person name="Thomas B.C."/>
            <person name="Sharon I."/>
            <person name="Castelle C.J."/>
            <person name="Singh A."/>
            <person name="Wilkins M.J."/>
            <person name="Williams K.H."/>
            <person name="Banfield J.F."/>
        </authorList>
    </citation>
    <scope>NUCLEOTIDE SEQUENCE [LARGE SCALE GENOMIC DNA]</scope>
</reference>
<keyword evidence="3" id="KW-0732">Signal</keyword>
<gene>
    <name evidence="7" type="ORF">VF00_C0001G0075</name>
</gene>
<keyword evidence="6" id="KW-0472">Membrane</keyword>
<sequence length="1765" mass="187155">MTLNPWQQFTTWLSVPGNSRRFSIGVISIVAVVAAVLFFSQLDFLLRLFGIKAEISSNLSDQLNWSSAPAMGAKRSNHALVYTAVKQSDGSVQYQLWALGGLQTSGNLVEALQSTEKLSLDQDGKPIGSWQVGPQMVFGHAAGRAIAVDTNQDGFSDWLYQIVGDMHVAPQLLNPANGQPLIQLYQGVYATIEKLDLHNVSAGWQIVSKVTDVHYLPEVAVDSVGTVHITGGIFGNIWAGASGYGPLTTNLDNPLMDKVIWDNQNLSSKPTVGRHPLYIHQGNLITQLPAGASTWPTTGLLDTDGDGLPDWLEILLGTDPTRADTDGDGFTDGQETSAGSDPLLAVSTPEAITTPDTTATPDVGVIKDLTQALGKRWQKLITRAQAQIIVPPTAPDYGKIYAQAITGGRFFTTVEAHISFSAGSDTNWLARELTIDAAQTTTSGTPINYDYPYATTKWDPDVSGVATRVVKIGLLRVFVQEELILPGDPNVIDRNMMPVPQGRYGHQLTVVDGKLTIFGGASIGRGSADSDSPFWVLDDGMHPRTSQPSGGQLAKPYRLAGHAALQLNGNGWYATSFHNGAQTGWLLPSTYVPFIDVDKRGGLFMPALTSLSNKTQLAGGLSNESSLLAGRPIVRQISQSFNGSDWVVDDWGGLAATNDAFEGIADDNQRFAAMSVSINDRAIVAGGLQSVPFNFFYPAYNQVAGSGYTRVFGYSVENGTLKRAAQWMWPFLTNAPPEARRFEPMAHTNLIFPAAAPVTIDRFNSSGRKVGTVLAMYLTGGSASTGGLPSNSSLVEYIGPLYSGSFGQPQSATLEADRTAGLYADDIDKVELTATLFDENNKPVEGVKTWIAEYAKTPGGAFRQDTFSEFSPAYPIVDSFGPPESFGLAAAVISDADGQIKLNLTSAEAGDARLFVTFELTEGAWNYAAMSETVVSFRPLVTAVSPASGVQGTHSTVEVVGKGVEFNQGAAIYFVKPGGFVSKSPSTIYLTANGTDAPELSVKLMDNRGPLSNVNVTFNRMSSIVSGHPTNGQFVGDSTVKTDLQGMARVTYRAGTLAGLTYIEATALGVPPVRFLVVEADPSLMFYQLEIISSDAVLEPGKTANVTAYLRLSDGSPAPDGSLIHFVSNDQGASFTPDTQGTVNGASASLFNPTNGTQPNSSELTAWTEIGSGTNKKFLAAPGLSINKLVGGSAQIVWDKSKTLVDPHTVRFGIDIGAAAPTGPWQVLVLQSVPQYGAWIFTWLGPNPSYQPQYFEVLPAGQPNVPQVTAITPNKSDRGRTLTVSITGTDDTNFDVTNSGYTTVTFTPSDIYAPTDIGDPTGVKATNVIVDDLDALQATLEISPNATPGWWNVEVVTEIGTKVERAAMLISGGGGEQDFLVTVPGGYLIDLRANPTQLVPDGRETSALTATVGRLDNASGSFTRIGGRTVAFDKGTDGGAVQPIQADTNTQGKATSTYTVNTTPGVATITARASAVNGGPLLTASVQIYKTVATHDLDFTVVANPTAIDLAGNQLSSTITVTLRQSQGGSDTVPADQKVDLVLTGGGSFANNQTKLPIVNGVATTTYLADDTEGIARIDARAVVPNVGPITTEGTANGTSITKTRTTGPRISLTVTVPLEGSAYDYTTADSVYVFVLVAGGQSPVIDGVYKLSATRQVVGLPQIAVLAGRVYDVWVKPAQHLAVVASFIGGTSAVNVTTQPTALIGDIDFIRDNTINALDFAVFQQEYARTPVFGDFNHNTFVDALDFVFLFNNFFESGQRRPGT</sequence>
<dbReference type="Pfam" id="PF18884">
    <property type="entry name" value="TSP3_bac"/>
    <property type="match status" value="2"/>
</dbReference>
<evidence type="ECO:0000256" key="1">
    <source>
        <dbReference type="ARBA" id="ARBA00004613"/>
    </source>
</evidence>
<organism evidence="7 8">
    <name type="scientific">candidate division Kazan bacterium GW2011_GWB1_52_7</name>
    <dbReference type="NCBI Taxonomy" id="1620414"/>
    <lineage>
        <taxon>Bacteria</taxon>
        <taxon>Bacteria division Kazan-3B-28</taxon>
    </lineage>
</organism>
<evidence type="ECO:0000313" key="7">
    <source>
        <dbReference type="EMBL" id="KKW27140.1"/>
    </source>
</evidence>
<evidence type="ECO:0000313" key="8">
    <source>
        <dbReference type="Proteomes" id="UP000034913"/>
    </source>
</evidence>
<keyword evidence="2" id="KW-0964">Secreted</keyword>
<protein>
    <submittedName>
        <fullName evidence="7">PA14 domain protein</fullName>
    </submittedName>
</protein>
<keyword evidence="6" id="KW-1133">Transmembrane helix</keyword>
<dbReference type="InterPro" id="IPR008964">
    <property type="entry name" value="Invasin/intimin_cell_adhesion"/>
</dbReference>
<dbReference type="InterPro" id="IPR059100">
    <property type="entry name" value="TSP3_bac"/>
</dbReference>
<dbReference type="Gene3D" id="2.60.40.10">
    <property type="entry name" value="Immunoglobulins"/>
    <property type="match status" value="4"/>
</dbReference>
<dbReference type="SUPFAM" id="SSF49373">
    <property type="entry name" value="Invasin/intimin cell-adhesion fragments"/>
    <property type="match status" value="2"/>
</dbReference>
<dbReference type="EMBL" id="LCRB01000001">
    <property type="protein sequence ID" value="KKW27140.1"/>
    <property type="molecule type" value="Genomic_DNA"/>
</dbReference>
<comment type="caution">
    <text evidence="7">The sequence shown here is derived from an EMBL/GenBank/DDBJ whole genome shotgun (WGS) entry which is preliminary data.</text>
</comment>
<dbReference type="Proteomes" id="UP000034913">
    <property type="component" value="Unassembled WGS sequence"/>
</dbReference>
<accession>A0A0G1X8M4</accession>
<feature type="region of interest" description="Disordered" evidence="5">
    <location>
        <begin position="322"/>
        <end position="345"/>
    </location>
</feature>
<evidence type="ECO:0000256" key="4">
    <source>
        <dbReference type="ARBA" id="ARBA00022837"/>
    </source>
</evidence>
<evidence type="ECO:0000256" key="6">
    <source>
        <dbReference type="SAM" id="Phobius"/>
    </source>
</evidence>
<evidence type="ECO:0000256" key="3">
    <source>
        <dbReference type="ARBA" id="ARBA00022729"/>
    </source>
</evidence>
<evidence type="ECO:0000256" key="2">
    <source>
        <dbReference type="ARBA" id="ARBA00022525"/>
    </source>
</evidence>
<dbReference type="InterPro" id="IPR013783">
    <property type="entry name" value="Ig-like_fold"/>
</dbReference>